<protein>
    <recommendedName>
        <fullName evidence="4">Secreted protein</fullName>
    </recommendedName>
</protein>
<reference evidence="2" key="2">
    <citation type="submission" date="2025-09" db="UniProtKB">
        <authorList>
            <consortium name="Ensembl"/>
        </authorList>
    </citation>
    <scope>IDENTIFICATION</scope>
</reference>
<feature type="chain" id="PRO_5034702010" description="Secreted protein" evidence="1">
    <location>
        <begin position="24"/>
        <end position="109"/>
    </location>
</feature>
<evidence type="ECO:0000313" key="3">
    <source>
        <dbReference type="Proteomes" id="UP000694540"/>
    </source>
</evidence>
<keyword evidence="3" id="KW-1185">Reference proteome</keyword>
<dbReference type="AlphaFoldDB" id="A0A8C3WBK7"/>
<dbReference type="Ensembl" id="ENSCWAT00000009373.1">
    <property type="protein sequence ID" value="ENSCWAP00000008623.1"/>
    <property type="gene ID" value="ENSCWAG00000006687.1"/>
</dbReference>
<proteinExistence type="predicted"/>
<name>A0A8C3WBK7_9CETA</name>
<accession>A0A8C3WBK7</accession>
<evidence type="ECO:0000313" key="2">
    <source>
        <dbReference type="Ensembl" id="ENSCWAP00000008623.1"/>
    </source>
</evidence>
<reference evidence="2" key="1">
    <citation type="submission" date="2025-08" db="UniProtKB">
        <authorList>
            <consortium name="Ensembl"/>
        </authorList>
    </citation>
    <scope>IDENTIFICATION</scope>
</reference>
<feature type="signal peptide" evidence="1">
    <location>
        <begin position="1"/>
        <end position="23"/>
    </location>
</feature>
<dbReference type="GeneTree" id="ENSGT00980000202057"/>
<keyword evidence="1" id="KW-0732">Signal</keyword>
<organism evidence="2 3">
    <name type="scientific">Catagonus wagneri</name>
    <name type="common">Chacoan peccary</name>
    <dbReference type="NCBI Taxonomy" id="51154"/>
    <lineage>
        <taxon>Eukaryota</taxon>
        <taxon>Metazoa</taxon>
        <taxon>Chordata</taxon>
        <taxon>Craniata</taxon>
        <taxon>Vertebrata</taxon>
        <taxon>Euteleostomi</taxon>
        <taxon>Mammalia</taxon>
        <taxon>Eutheria</taxon>
        <taxon>Laurasiatheria</taxon>
        <taxon>Artiodactyla</taxon>
        <taxon>Suina</taxon>
        <taxon>Tayassuidae</taxon>
        <taxon>Catagonus</taxon>
    </lineage>
</organism>
<evidence type="ECO:0000256" key="1">
    <source>
        <dbReference type="SAM" id="SignalP"/>
    </source>
</evidence>
<evidence type="ECO:0008006" key="4">
    <source>
        <dbReference type="Google" id="ProtNLM"/>
    </source>
</evidence>
<sequence length="109" mass="12415">VQKLVSLIRSHWLIFALISVALGDCPERTLVRLMSESVLPMFSSRSLIVSCLIFKSFNHLEFIFVHGVRVCSSFIDLHAAVQVSQQSFLKRLSFSHLKFLPPLSKINWA</sequence>
<dbReference type="Proteomes" id="UP000694540">
    <property type="component" value="Unplaced"/>
</dbReference>